<dbReference type="GO" id="GO:0003723">
    <property type="term" value="F:RNA binding"/>
    <property type="evidence" value="ECO:0007669"/>
    <property type="project" value="TreeGrafter"/>
</dbReference>
<dbReference type="InterPro" id="IPR001202">
    <property type="entry name" value="WW_dom"/>
</dbReference>
<evidence type="ECO:0008006" key="11">
    <source>
        <dbReference type="Google" id="ProtNLM"/>
    </source>
</evidence>
<evidence type="ECO:0000256" key="4">
    <source>
        <dbReference type="ARBA" id="ARBA00023187"/>
    </source>
</evidence>
<keyword evidence="10" id="KW-1185">Reference proteome</keyword>
<evidence type="ECO:0000256" key="5">
    <source>
        <dbReference type="ARBA" id="ARBA00023242"/>
    </source>
</evidence>
<evidence type="ECO:0000313" key="9">
    <source>
        <dbReference type="EMBL" id="PPQ62885.1"/>
    </source>
</evidence>
<feature type="region of interest" description="Disordered" evidence="6">
    <location>
        <begin position="605"/>
        <end position="806"/>
    </location>
</feature>
<protein>
    <recommendedName>
        <fullName evidence="11">Pre-mRNA-processing protein prp40</fullName>
    </recommendedName>
</protein>
<reference evidence="9 10" key="1">
    <citation type="journal article" date="2018" name="Evol. Lett.">
        <title>Horizontal gene cluster transfer increased hallucinogenic mushroom diversity.</title>
        <authorList>
            <person name="Reynolds H.T."/>
            <person name="Vijayakumar V."/>
            <person name="Gluck-Thaler E."/>
            <person name="Korotkin H.B."/>
            <person name="Matheny P.B."/>
            <person name="Slot J.C."/>
        </authorList>
    </citation>
    <scope>NUCLEOTIDE SEQUENCE [LARGE SCALE GENOMIC DNA]</scope>
    <source>
        <strain evidence="9 10">2629</strain>
    </source>
</reference>
<evidence type="ECO:0000259" key="7">
    <source>
        <dbReference type="PROSITE" id="PS50020"/>
    </source>
</evidence>
<organism evidence="9 10">
    <name type="scientific">Panaeolus cyanescens</name>
    <dbReference type="NCBI Taxonomy" id="181874"/>
    <lineage>
        <taxon>Eukaryota</taxon>
        <taxon>Fungi</taxon>
        <taxon>Dikarya</taxon>
        <taxon>Basidiomycota</taxon>
        <taxon>Agaricomycotina</taxon>
        <taxon>Agaricomycetes</taxon>
        <taxon>Agaricomycetidae</taxon>
        <taxon>Agaricales</taxon>
        <taxon>Agaricineae</taxon>
        <taxon>Galeropsidaceae</taxon>
        <taxon>Panaeolus</taxon>
    </lineage>
</organism>
<dbReference type="FunCoup" id="A0A409VCP5">
    <property type="interactions" value="725"/>
</dbReference>
<dbReference type="PANTHER" id="PTHR11864:SF0">
    <property type="entry name" value="PRP40 PRE-MRNA PROCESSING FACTOR 40 HOMOLOG A (YEAST)"/>
    <property type="match status" value="1"/>
</dbReference>
<feature type="compositionally biased region" description="Basic and acidic residues" evidence="6">
    <location>
        <begin position="624"/>
        <end position="677"/>
    </location>
</feature>
<evidence type="ECO:0000313" key="10">
    <source>
        <dbReference type="Proteomes" id="UP000284842"/>
    </source>
</evidence>
<keyword evidence="5" id="KW-0539">Nucleus</keyword>
<dbReference type="PROSITE" id="PS51676">
    <property type="entry name" value="FF"/>
    <property type="match status" value="1"/>
</dbReference>
<comment type="subcellular location">
    <subcellularLocation>
        <location evidence="1">Nucleus</location>
    </subcellularLocation>
</comment>
<dbReference type="EMBL" id="NHTK01006136">
    <property type="protein sequence ID" value="PPQ62885.1"/>
    <property type="molecule type" value="Genomic_DNA"/>
</dbReference>
<keyword evidence="2" id="KW-0507">mRNA processing</keyword>
<gene>
    <name evidence="9" type="ORF">CVT24_006283</name>
</gene>
<dbReference type="GO" id="GO:0005685">
    <property type="term" value="C:U1 snRNP"/>
    <property type="evidence" value="ECO:0007669"/>
    <property type="project" value="TreeGrafter"/>
</dbReference>
<dbReference type="GO" id="GO:0071004">
    <property type="term" value="C:U2-type prespliceosome"/>
    <property type="evidence" value="ECO:0007669"/>
    <property type="project" value="TreeGrafter"/>
</dbReference>
<dbReference type="SUPFAM" id="SSF81698">
    <property type="entry name" value="FF domain"/>
    <property type="match status" value="4"/>
</dbReference>
<dbReference type="PROSITE" id="PS50020">
    <property type="entry name" value="WW_DOMAIN_2"/>
    <property type="match status" value="2"/>
</dbReference>
<dbReference type="InterPro" id="IPR002713">
    <property type="entry name" value="FF_domain"/>
</dbReference>
<dbReference type="SUPFAM" id="SSF51045">
    <property type="entry name" value="WW domain"/>
    <property type="match status" value="2"/>
</dbReference>
<dbReference type="SMART" id="SM00456">
    <property type="entry name" value="WW"/>
    <property type="match status" value="2"/>
</dbReference>
<comment type="caution">
    <text evidence="9">The sequence shown here is derived from an EMBL/GenBank/DDBJ whole genome shotgun (WGS) entry which is preliminary data.</text>
</comment>
<feature type="domain" description="FF" evidence="8">
    <location>
        <begin position="384"/>
        <end position="445"/>
    </location>
</feature>
<dbReference type="InterPro" id="IPR036020">
    <property type="entry name" value="WW_dom_sf"/>
</dbReference>
<dbReference type="InterPro" id="IPR036517">
    <property type="entry name" value="FF_domain_sf"/>
</dbReference>
<evidence type="ECO:0000256" key="6">
    <source>
        <dbReference type="SAM" id="MobiDB-lite"/>
    </source>
</evidence>
<dbReference type="Gene3D" id="2.20.70.10">
    <property type="match status" value="2"/>
</dbReference>
<evidence type="ECO:0000256" key="1">
    <source>
        <dbReference type="ARBA" id="ARBA00004123"/>
    </source>
</evidence>
<dbReference type="OrthoDB" id="187617at2759"/>
<dbReference type="Gene3D" id="1.10.10.440">
    <property type="entry name" value="FF domain"/>
    <property type="match status" value="4"/>
</dbReference>
<feature type="region of interest" description="Disordered" evidence="6">
    <location>
        <begin position="104"/>
        <end position="165"/>
    </location>
</feature>
<dbReference type="InterPro" id="IPR039726">
    <property type="entry name" value="Prp40-like"/>
</dbReference>
<dbReference type="GO" id="GO:0045292">
    <property type="term" value="P:mRNA cis splicing, via spliceosome"/>
    <property type="evidence" value="ECO:0007669"/>
    <property type="project" value="InterPro"/>
</dbReference>
<keyword evidence="3" id="KW-0677">Repeat</keyword>
<feature type="compositionally biased region" description="Basic and acidic residues" evidence="6">
    <location>
        <begin position="749"/>
        <end position="800"/>
    </location>
</feature>
<dbReference type="FunFam" id="1.10.10.440:FF:000013">
    <property type="entry name" value="pre-mRNA-processing protein 40A isoform X1"/>
    <property type="match status" value="1"/>
</dbReference>
<keyword evidence="4" id="KW-0508">mRNA splicing</keyword>
<dbReference type="CDD" id="cd00201">
    <property type="entry name" value="WW"/>
    <property type="match status" value="2"/>
</dbReference>
<dbReference type="PANTHER" id="PTHR11864">
    <property type="entry name" value="PRE-MRNA-PROCESSING PROTEIN PRP40"/>
    <property type="match status" value="1"/>
</dbReference>
<evidence type="ECO:0000259" key="8">
    <source>
        <dbReference type="PROSITE" id="PS51676"/>
    </source>
</evidence>
<feature type="domain" description="WW" evidence="7">
    <location>
        <begin position="45"/>
        <end position="71"/>
    </location>
</feature>
<feature type="compositionally biased region" description="Basic and acidic residues" evidence="6">
    <location>
        <begin position="685"/>
        <end position="739"/>
    </location>
</feature>
<dbReference type="InParanoid" id="A0A409VCP5"/>
<dbReference type="STRING" id="181874.A0A409VCP5"/>
<dbReference type="Proteomes" id="UP000284842">
    <property type="component" value="Unassembled WGS sequence"/>
</dbReference>
<name>A0A409VCP5_9AGAR</name>
<evidence type="ECO:0000256" key="3">
    <source>
        <dbReference type="ARBA" id="ARBA00022737"/>
    </source>
</evidence>
<dbReference type="SMART" id="SM00441">
    <property type="entry name" value="FF"/>
    <property type="match status" value="4"/>
</dbReference>
<sequence length="806" mass="94271">MNIWTEHRNTEGRTYWFNTGTKQSVWEKPDELKTPFERALNQTKWKEYFSGGRKYYYNTETKDSKWDMPDELLLLLEKVEKESQATNAPNRALAAPGFAPVGGAIQGGINPMGGTDPSSPSSASQPSQQNGASLAVGPHTGGVPTPTPTALPARPNLPDDPVIPHNGFQTVEEGEKAFIHLLKKAGVDATWTWDQTMRAIITDPLYKALNTLAEKKACWEKFTTGLKLKEQEEKEARLAKLRPAVRNMLKGNPNVFHYTTFRTADKLFSQHPIWQQARIEAERKLIFEEYVAELKEREVNETRAARSRSISKVVSLFKQLNVDVLTRWRAAYELLLESDDWQEDPELRKLPTLDILLAFEDYSRVREREYEEQMRRAQVEKTRKERKAREAFKALLHGLVEAGTIKARTKWKEVYPLFKDDDRYLDMLGNPGSNPLELFWDAVDALDQKLDAKTAVVESVIKRYNEKRAENAKSKDENAMDASQAPFAVTTETSWEEFSAVISSEPDPSVNALPQNDLRLVFDSLKDNALKKQAEEKRRWERKQRHLQDDLRYAMKKLPEPLDISSKYEEIVPLIEHLPEYKALEDDEGRRAAFAKYVKRQKERLREVGSDNEGSTTSRKRKEPTRDHRDDDRERDRDRGKDRDRDRDHERDRDRRERDGHHRERDRDRGKDYERSSRSSRHHHRYDDYEDARRGSREYTRDKDFDREKDREGYRSSKHREEKDERRRERETRPSRGERGSSVGMDWEDTPKREEGREKRENDDTSQSDRAEKRARYENEEAERMDVDKGKRQESARAETPEEGEI</sequence>
<feature type="compositionally biased region" description="Low complexity" evidence="6">
    <location>
        <begin position="117"/>
        <end position="156"/>
    </location>
</feature>
<accession>A0A409VCP5</accession>
<evidence type="ECO:0000256" key="2">
    <source>
        <dbReference type="ARBA" id="ARBA00022664"/>
    </source>
</evidence>
<dbReference type="Pfam" id="PF01846">
    <property type="entry name" value="FF"/>
    <property type="match status" value="2"/>
</dbReference>
<dbReference type="AlphaFoldDB" id="A0A409VCP5"/>
<feature type="domain" description="WW" evidence="7">
    <location>
        <begin position="1"/>
        <end position="31"/>
    </location>
</feature>
<proteinExistence type="predicted"/>